<dbReference type="AlphaFoldDB" id="A0A4P9VXZ6"/>
<reference evidence="3" key="1">
    <citation type="journal article" date="2018" name="Nat. Microbiol.">
        <title>Leveraging single-cell genomics to expand the fungal tree of life.</title>
        <authorList>
            <person name="Ahrendt S.R."/>
            <person name="Quandt C.A."/>
            <person name="Ciobanu D."/>
            <person name="Clum A."/>
            <person name="Salamov A."/>
            <person name="Andreopoulos B."/>
            <person name="Cheng J.F."/>
            <person name="Woyke T."/>
            <person name="Pelin A."/>
            <person name="Henrissat B."/>
            <person name="Reynolds N.K."/>
            <person name="Benny G.L."/>
            <person name="Smith M.E."/>
            <person name="James T.Y."/>
            <person name="Grigoriev I.V."/>
        </authorList>
    </citation>
    <scope>NUCLEOTIDE SEQUENCE [LARGE SCALE GENOMIC DNA]</scope>
</reference>
<name>A0A4P9VXZ6_9FUNG</name>
<protein>
    <submittedName>
        <fullName evidence="2">Uncharacterized protein</fullName>
    </submittedName>
</protein>
<gene>
    <name evidence="2" type="ORF">BDK51DRAFT_37412</name>
</gene>
<evidence type="ECO:0000313" key="3">
    <source>
        <dbReference type="Proteomes" id="UP000269721"/>
    </source>
</evidence>
<dbReference type="EMBL" id="KZ999894">
    <property type="protein sequence ID" value="RKO84641.1"/>
    <property type="molecule type" value="Genomic_DNA"/>
</dbReference>
<evidence type="ECO:0000313" key="2">
    <source>
        <dbReference type="EMBL" id="RKO84641.1"/>
    </source>
</evidence>
<keyword evidence="3" id="KW-1185">Reference proteome</keyword>
<proteinExistence type="predicted"/>
<organism evidence="2 3">
    <name type="scientific">Blyttiomyces helicus</name>
    <dbReference type="NCBI Taxonomy" id="388810"/>
    <lineage>
        <taxon>Eukaryota</taxon>
        <taxon>Fungi</taxon>
        <taxon>Fungi incertae sedis</taxon>
        <taxon>Chytridiomycota</taxon>
        <taxon>Chytridiomycota incertae sedis</taxon>
        <taxon>Chytridiomycetes</taxon>
        <taxon>Chytridiomycetes incertae sedis</taxon>
        <taxon>Blyttiomyces</taxon>
    </lineage>
</organism>
<dbReference type="Proteomes" id="UP000269721">
    <property type="component" value="Unassembled WGS sequence"/>
</dbReference>
<sequence length="338" mass="36823">MSSTTVPAVSETGTSNSQRTRAANGANGTSADAQFQSADSRIAASRIERRSGWAVWAWVLKATARPPVHGQTKFAAVTSSTNVDKCSFQNKTSETNPSTDFTFSTTRRPSRCCFLLTIDCAERISTPHPLIVLLLKMPHSQPTSTDMFLDLLSDHAATFHELEREDAPYLAFPPTDTVDSLMTAFKTPTNFTPSSPGVPAPLLTSSLLLHSALPRSFDFPRQSYDSPNQALLASPSTACESPMPPFATPSTAYASPAPSYMNSPAIPYAYDTPLTTLRSRSRYGKGRQIEMIRMASAALSVSLLLNRLAVFFFRYEYGVFLRGEEGGEVQPTVRNTEA</sequence>
<evidence type="ECO:0000256" key="1">
    <source>
        <dbReference type="SAM" id="MobiDB-lite"/>
    </source>
</evidence>
<accession>A0A4P9VXZ6</accession>
<feature type="region of interest" description="Disordered" evidence="1">
    <location>
        <begin position="1"/>
        <end position="35"/>
    </location>
</feature>